<evidence type="ECO:0000313" key="4">
    <source>
        <dbReference type="Proteomes" id="UP001642540"/>
    </source>
</evidence>
<dbReference type="InterPro" id="IPR036273">
    <property type="entry name" value="CRAL/TRIO_N_dom_sf"/>
</dbReference>
<dbReference type="PANTHER" id="PTHR23324:SF83">
    <property type="entry name" value="SEC14-LIKE PROTEIN 2"/>
    <property type="match status" value="1"/>
</dbReference>
<organism evidence="3 4">
    <name type="scientific">Orchesella dallaii</name>
    <dbReference type="NCBI Taxonomy" id="48710"/>
    <lineage>
        <taxon>Eukaryota</taxon>
        <taxon>Metazoa</taxon>
        <taxon>Ecdysozoa</taxon>
        <taxon>Arthropoda</taxon>
        <taxon>Hexapoda</taxon>
        <taxon>Collembola</taxon>
        <taxon>Entomobryomorpha</taxon>
        <taxon>Entomobryoidea</taxon>
        <taxon>Orchesellidae</taxon>
        <taxon>Orchesellinae</taxon>
        <taxon>Orchesella</taxon>
    </lineage>
</organism>
<dbReference type="Pfam" id="PF00650">
    <property type="entry name" value="CRAL_TRIO"/>
    <property type="match status" value="1"/>
</dbReference>
<dbReference type="Proteomes" id="UP001642540">
    <property type="component" value="Unassembled WGS sequence"/>
</dbReference>
<sequence length="278" mass="32627">MKLKFECMNFYISVSFLILCIISFTTASTVDEDLSLNFEQKQALDKFKASVIPKLPHDYMKSDVYLIRWLRARNFNAKKAEELILENIKWRTDNSMDTILEEDWADMEEEYPFKLNSHDKEGKPVFLGAFGHWDLRKAEVTGRFPRLMRYGERILEEEEVLIRKLQAEGKMVTRTVIIFDMDGFNIFQHGCARCINFLLQFYSSYEDHHPGLMSKMFVVNNHPLVNTLLQPFLVSLAPGTRDTVVLFNRNRAEYSKALLKYIDYDQLPEKYGGSKEEE</sequence>
<dbReference type="PROSITE" id="PS50191">
    <property type="entry name" value="CRAL_TRIO"/>
    <property type="match status" value="1"/>
</dbReference>
<dbReference type="CDD" id="cd00170">
    <property type="entry name" value="SEC14"/>
    <property type="match status" value="1"/>
</dbReference>
<dbReference type="SMART" id="SM00516">
    <property type="entry name" value="SEC14"/>
    <property type="match status" value="1"/>
</dbReference>
<dbReference type="InterPro" id="IPR036865">
    <property type="entry name" value="CRAL-TRIO_dom_sf"/>
</dbReference>
<reference evidence="3 4" key="1">
    <citation type="submission" date="2024-08" db="EMBL/GenBank/DDBJ databases">
        <authorList>
            <person name="Cucini C."/>
            <person name="Frati F."/>
        </authorList>
    </citation>
    <scope>NUCLEOTIDE SEQUENCE [LARGE SCALE GENOMIC DNA]</scope>
</reference>
<dbReference type="PANTHER" id="PTHR23324">
    <property type="entry name" value="SEC14 RELATED PROTEIN"/>
    <property type="match status" value="1"/>
</dbReference>
<dbReference type="InterPro" id="IPR011074">
    <property type="entry name" value="CRAL/TRIO_N_dom"/>
</dbReference>
<gene>
    <name evidence="3" type="ORF">ODALV1_LOCUS10227</name>
</gene>
<dbReference type="Gene3D" id="3.40.525.10">
    <property type="entry name" value="CRAL-TRIO lipid binding domain"/>
    <property type="match status" value="1"/>
</dbReference>
<dbReference type="InterPro" id="IPR051064">
    <property type="entry name" value="SEC14/CRAL-TRIO_domain"/>
</dbReference>
<evidence type="ECO:0000313" key="3">
    <source>
        <dbReference type="EMBL" id="CAL8099396.1"/>
    </source>
</evidence>
<evidence type="ECO:0000259" key="2">
    <source>
        <dbReference type="PROSITE" id="PS50191"/>
    </source>
</evidence>
<proteinExistence type="predicted"/>
<evidence type="ECO:0000256" key="1">
    <source>
        <dbReference type="SAM" id="SignalP"/>
    </source>
</evidence>
<feature type="signal peptide" evidence="1">
    <location>
        <begin position="1"/>
        <end position="27"/>
    </location>
</feature>
<dbReference type="InterPro" id="IPR001251">
    <property type="entry name" value="CRAL-TRIO_dom"/>
</dbReference>
<accession>A0ABP1QDP7</accession>
<protein>
    <recommendedName>
        <fullName evidence="2">CRAL-TRIO domain-containing protein</fullName>
    </recommendedName>
</protein>
<dbReference type="SMART" id="SM01100">
    <property type="entry name" value="CRAL_TRIO_N"/>
    <property type="match status" value="1"/>
</dbReference>
<dbReference type="SUPFAM" id="SSF52087">
    <property type="entry name" value="CRAL/TRIO domain"/>
    <property type="match status" value="1"/>
</dbReference>
<dbReference type="EMBL" id="CAXLJM020000031">
    <property type="protein sequence ID" value="CAL8099396.1"/>
    <property type="molecule type" value="Genomic_DNA"/>
</dbReference>
<name>A0ABP1QDP7_9HEXA</name>
<dbReference type="SUPFAM" id="SSF46938">
    <property type="entry name" value="CRAL/TRIO N-terminal domain"/>
    <property type="match status" value="1"/>
</dbReference>
<comment type="caution">
    <text evidence="3">The sequence shown here is derived from an EMBL/GenBank/DDBJ whole genome shotgun (WGS) entry which is preliminary data.</text>
</comment>
<feature type="domain" description="CRAL-TRIO" evidence="2">
    <location>
        <begin position="103"/>
        <end position="278"/>
    </location>
</feature>
<keyword evidence="1" id="KW-0732">Signal</keyword>
<feature type="chain" id="PRO_5046021917" description="CRAL-TRIO domain-containing protein" evidence="1">
    <location>
        <begin position="28"/>
        <end position="278"/>
    </location>
</feature>
<keyword evidence="4" id="KW-1185">Reference proteome</keyword>